<sequence>IAVIWTGALVVSKKILADEVQELSKLLQHPIVLWDNLHANDYDQRRVFIGPYCGRSLALRRKGLIRGVLSNPNCEFEANYVALHTLAQWSRHGELCCGSHTNSTFVPTQPTADGTSIIGNDGMSKDDSNSISQDDADACGFFTDESGQSSTFSSYRPREALLVALRDWLSLMLQDQQVAQNMAPKTGPDRGTPVPMETDGSENATSNEAEMQV</sequence>
<keyword evidence="6" id="KW-1185">Reference proteome</keyword>
<name>A0A8E0RKQ7_9TREM</name>
<accession>A0A8E0RKQ7</accession>
<dbReference type="GO" id="GO:0009100">
    <property type="term" value="P:glycoprotein metabolic process"/>
    <property type="evidence" value="ECO:0007669"/>
    <property type="project" value="TreeGrafter"/>
</dbReference>
<feature type="domain" description="GH84" evidence="4">
    <location>
        <begin position="1"/>
        <end position="94"/>
    </location>
</feature>
<dbReference type="PROSITE" id="PS52009">
    <property type="entry name" value="GH84"/>
    <property type="match status" value="1"/>
</dbReference>
<keyword evidence="1" id="KW-0378">Hydrolase</keyword>
<evidence type="ECO:0000313" key="5">
    <source>
        <dbReference type="EMBL" id="KAA0185855.1"/>
    </source>
</evidence>
<dbReference type="InterPro" id="IPR011496">
    <property type="entry name" value="O-GlcNAcase_cat"/>
</dbReference>
<dbReference type="Pfam" id="PF07555">
    <property type="entry name" value="NAGidase"/>
    <property type="match status" value="1"/>
</dbReference>
<evidence type="ECO:0000256" key="3">
    <source>
        <dbReference type="SAM" id="MobiDB-lite"/>
    </source>
</evidence>
<dbReference type="Proteomes" id="UP000728185">
    <property type="component" value="Unassembled WGS sequence"/>
</dbReference>
<organism evidence="5 6">
    <name type="scientific">Fasciolopsis buskii</name>
    <dbReference type="NCBI Taxonomy" id="27845"/>
    <lineage>
        <taxon>Eukaryota</taxon>
        <taxon>Metazoa</taxon>
        <taxon>Spiralia</taxon>
        <taxon>Lophotrochozoa</taxon>
        <taxon>Platyhelminthes</taxon>
        <taxon>Trematoda</taxon>
        <taxon>Digenea</taxon>
        <taxon>Plagiorchiida</taxon>
        <taxon>Echinostomata</taxon>
        <taxon>Echinostomatoidea</taxon>
        <taxon>Fasciolidae</taxon>
        <taxon>Fasciolopsis</taxon>
    </lineage>
</organism>
<feature type="compositionally biased region" description="Polar residues" evidence="3">
    <location>
        <begin position="201"/>
        <end position="213"/>
    </location>
</feature>
<evidence type="ECO:0000256" key="2">
    <source>
        <dbReference type="ARBA" id="ARBA00023295"/>
    </source>
</evidence>
<feature type="non-terminal residue" evidence="5">
    <location>
        <position position="213"/>
    </location>
</feature>
<dbReference type="PANTHER" id="PTHR13170">
    <property type="entry name" value="O-GLCNACASE"/>
    <property type="match status" value="1"/>
</dbReference>
<dbReference type="EMBL" id="LUCM01010170">
    <property type="protein sequence ID" value="KAA0185855.1"/>
    <property type="molecule type" value="Genomic_DNA"/>
</dbReference>
<evidence type="ECO:0000256" key="1">
    <source>
        <dbReference type="ARBA" id="ARBA00022801"/>
    </source>
</evidence>
<dbReference type="OrthoDB" id="6238968at2759"/>
<dbReference type="GO" id="GO:0016231">
    <property type="term" value="F:beta-N-acetylglucosaminidase activity"/>
    <property type="evidence" value="ECO:0007669"/>
    <property type="project" value="TreeGrafter"/>
</dbReference>
<dbReference type="PANTHER" id="PTHR13170:SF16">
    <property type="entry name" value="PROTEIN O-GLCNACASE"/>
    <property type="match status" value="1"/>
</dbReference>
<evidence type="ECO:0000259" key="4">
    <source>
        <dbReference type="PROSITE" id="PS52009"/>
    </source>
</evidence>
<reference evidence="5" key="1">
    <citation type="submission" date="2019-05" db="EMBL/GenBank/DDBJ databases">
        <title>Annotation for the trematode Fasciolopsis buski.</title>
        <authorList>
            <person name="Choi Y.-J."/>
        </authorList>
    </citation>
    <scope>NUCLEOTIDE SEQUENCE</scope>
    <source>
        <strain evidence="5">HT</strain>
        <tissue evidence="5">Whole worm</tissue>
    </source>
</reference>
<evidence type="ECO:0000313" key="6">
    <source>
        <dbReference type="Proteomes" id="UP000728185"/>
    </source>
</evidence>
<dbReference type="Gene3D" id="3.20.20.80">
    <property type="entry name" value="Glycosidases"/>
    <property type="match status" value="1"/>
</dbReference>
<comment type="caution">
    <text evidence="5">The sequence shown here is derived from an EMBL/GenBank/DDBJ whole genome shotgun (WGS) entry which is preliminary data.</text>
</comment>
<dbReference type="InterPro" id="IPR017853">
    <property type="entry name" value="GH"/>
</dbReference>
<gene>
    <name evidence="5" type="ORF">FBUS_10808</name>
</gene>
<dbReference type="SUPFAM" id="SSF51445">
    <property type="entry name" value="(Trans)glycosidases"/>
    <property type="match status" value="1"/>
</dbReference>
<dbReference type="AlphaFoldDB" id="A0A8E0RKQ7"/>
<proteinExistence type="predicted"/>
<protein>
    <submittedName>
        <fullName evidence="5">Putative Hyaluronoglucosaminidase</fullName>
    </submittedName>
</protein>
<keyword evidence="2" id="KW-0326">Glycosidase</keyword>
<feature type="region of interest" description="Disordered" evidence="3">
    <location>
        <begin position="179"/>
        <end position="213"/>
    </location>
</feature>
<dbReference type="InterPro" id="IPR051822">
    <property type="entry name" value="Glycosyl_Hydrolase_84"/>
</dbReference>